<comment type="caution">
    <text evidence="3">The sequence shown here is derived from an EMBL/GenBank/DDBJ whole genome shotgun (WGS) entry which is preliminary data.</text>
</comment>
<protein>
    <recommendedName>
        <fullName evidence="2">F-box domain-containing protein</fullName>
    </recommendedName>
</protein>
<feature type="region of interest" description="Disordered" evidence="1">
    <location>
        <begin position="381"/>
        <end position="400"/>
    </location>
</feature>
<feature type="compositionally biased region" description="Basic and acidic residues" evidence="1">
    <location>
        <begin position="48"/>
        <end position="63"/>
    </location>
</feature>
<evidence type="ECO:0000313" key="4">
    <source>
        <dbReference type="Proteomes" id="UP000750711"/>
    </source>
</evidence>
<accession>A0A9P8LCN7</accession>
<dbReference type="EMBL" id="JAGHQM010000455">
    <property type="protein sequence ID" value="KAH0560078.1"/>
    <property type="molecule type" value="Genomic_DNA"/>
</dbReference>
<feature type="compositionally biased region" description="Basic and acidic residues" evidence="1">
    <location>
        <begin position="300"/>
        <end position="311"/>
    </location>
</feature>
<dbReference type="InterPro" id="IPR036047">
    <property type="entry name" value="F-box-like_dom_sf"/>
</dbReference>
<dbReference type="Gene3D" id="1.20.1280.50">
    <property type="match status" value="1"/>
</dbReference>
<dbReference type="InterPro" id="IPR001810">
    <property type="entry name" value="F-box_dom"/>
</dbReference>
<feature type="region of interest" description="Disordered" evidence="1">
    <location>
        <begin position="1"/>
        <end position="89"/>
    </location>
</feature>
<dbReference type="SUPFAM" id="SSF81383">
    <property type="entry name" value="F-box domain"/>
    <property type="match status" value="1"/>
</dbReference>
<feature type="compositionally biased region" description="Basic and acidic residues" evidence="1">
    <location>
        <begin position="604"/>
        <end position="614"/>
    </location>
</feature>
<dbReference type="PROSITE" id="PS50181">
    <property type="entry name" value="FBOX"/>
    <property type="match status" value="1"/>
</dbReference>
<evidence type="ECO:0000256" key="1">
    <source>
        <dbReference type="SAM" id="MobiDB-lite"/>
    </source>
</evidence>
<organism evidence="3 4">
    <name type="scientific">Trichoglossum hirsutum</name>
    <dbReference type="NCBI Taxonomy" id="265104"/>
    <lineage>
        <taxon>Eukaryota</taxon>
        <taxon>Fungi</taxon>
        <taxon>Dikarya</taxon>
        <taxon>Ascomycota</taxon>
        <taxon>Pezizomycotina</taxon>
        <taxon>Geoglossomycetes</taxon>
        <taxon>Geoglossales</taxon>
        <taxon>Geoglossaceae</taxon>
        <taxon>Trichoglossum</taxon>
    </lineage>
</organism>
<evidence type="ECO:0000259" key="2">
    <source>
        <dbReference type="PROSITE" id="PS50181"/>
    </source>
</evidence>
<dbReference type="CDD" id="cd09917">
    <property type="entry name" value="F-box_SF"/>
    <property type="match status" value="1"/>
</dbReference>
<feature type="region of interest" description="Disordered" evidence="1">
    <location>
        <begin position="548"/>
        <end position="574"/>
    </location>
</feature>
<dbReference type="Proteomes" id="UP000750711">
    <property type="component" value="Unassembled WGS sequence"/>
</dbReference>
<feature type="compositionally biased region" description="Polar residues" evidence="1">
    <location>
        <begin position="20"/>
        <end position="36"/>
    </location>
</feature>
<feature type="domain" description="F-box" evidence="2">
    <location>
        <begin position="486"/>
        <end position="531"/>
    </location>
</feature>
<gene>
    <name evidence="3" type="ORF">GP486_003400</name>
</gene>
<feature type="region of interest" description="Disordered" evidence="1">
    <location>
        <begin position="601"/>
        <end position="633"/>
    </location>
</feature>
<feature type="region of interest" description="Disordered" evidence="1">
    <location>
        <begin position="291"/>
        <end position="329"/>
    </location>
</feature>
<sequence length="667" mass="74552">MDSERVPESSDDVDGERNSAEINGESSHAKVTTTPKISEPGPLGDANPDSRGRHVARAKEKGNSRYSSASRRSWKYPNGPPVPQPNQEPLTLEQCLKITERDLFKRHEYHKTSIAQKDVYIQYLKFLIETSGRLLYPPGPFPRPPALCLTSFGSDFSQFLTDVRYDGNDNIRWIPRRVATPKVDAGRNEENEPPEGLSGTRDETERSDQGRQLPDGNDVTDEQRKDLITQYRESHPIQNIQPQDNGDPSQLELLPETARVSLAIPTEDLVTSASEIRGPVSAEIPQRSLVLESGCNGETSRPRSPEPKLRGEFSVPQRSRSRGLSGSVLPIPYQSDQERLWLKYHEMQLHFDAEIDEMDSRIETLKKHLVRVGGSVDANGVARAGSRTNSEGRYEKLGGDGASKTEITEIRCVWLQGVRQSIGKLKEMAPRARRTPRLENSKTGHPARVVALPTAADPTKPDASVDMPDLHKTSNEALTAERASRGCTLNELPYEILSAILGCLRVDSQAALSLTCRLWHQILTPMIWKNVYIDEQRERTAGQRRAYRELKRVTPSNGEGEASNNEKEDGNQNPIVKTFWPIGSLTVQRSITNDNEAGGVRIQEPADKADGVDRNDDEDWWKRSSSKPTRNVSPEYMVPMTTTDEAISYNESLALMPITVGILRALW</sequence>
<dbReference type="Pfam" id="PF12937">
    <property type="entry name" value="F-box-like"/>
    <property type="match status" value="1"/>
</dbReference>
<reference evidence="3" key="1">
    <citation type="submission" date="2021-03" db="EMBL/GenBank/DDBJ databases">
        <title>Comparative genomics and phylogenomic investigation of the class Geoglossomycetes provide insights into ecological specialization and systematics.</title>
        <authorList>
            <person name="Melie T."/>
            <person name="Pirro S."/>
            <person name="Miller A.N."/>
            <person name="Quandt A."/>
        </authorList>
    </citation>
    <scope>NUCLEOTIDE SEQUENCE</scope>
    <source>
        <strain evidence="3">CAQ_001_2017</strain>
    </source>
</reference>
<name>A0A9P8LCN7_9PEZI</name>
<feature type="compositionally biased region" description="Basic and acidic residues" evidence="1">
    <location>
        <begin position="200"/>
        <end position="209"/>
    </location>
</feature>
<dbReference type="AlphaFoldDB" id="A0A9P8LCN7"/>
<keyword evidence="4" id="KW-1185">Reference proteome</keyword>
<evidence type="ECO:0000313" key="3">
    <source>
        <dbReference type="EMBL" id="KAH0560078.1"/>
    </source>
</evidence>
<proteinExistence type="predicted"/>
<feature type="region of interest" description="Disordered" evidence="1">
    <location>
        <begin position="182"/>
        <end position="221"/>
    </location>
</feature>